<comment type="caution">
    <text evidence="1">The sequence shown here is derived from an EMBL/GenBank/DDBJ whole genome shotgun (WGS) entry which is preliminary data.</text>
</comment>
<dbReference type="EMBL" id="PKMF04000180">
    <property type="protein sequence ID" value="KAK7844777.1"/>
    <property type="molecule type" value="Genomic_DNA"/>
</dbReference>
<sequence length="86" mass="9780">MKSTQLKQLNAGGYEVILVSFADLQNPHNDFDGKACGAVGQSSLMALYDTMFSQVKNKLHFLHCLPFPPPCSELWNWILWRVPFHT</sequence>
<evidence type="ECO:0000313" key="1">
    <source>
        <dbReference type="EMBL" id="KAK7844777.1"/>
    </source>
</evidence>
<name>A0AAW0L084_QUESU</name>
<reference evidence="1 2" key="1">
    <citation type="journal article" date="2018" name="Sci. Data">
        <title>The draft genome sequence of cork oak.</title>
        <authorList>
            <person name="Ramos A.M."/>
            <person name="Usie A."/>
            <person name="Barbosa P."/>
            <person name="Barros P.M."/>
            <person name="Capote T."/>
            <person name="Chaves I."/>
            <person name="Simoes F."/>
            <person name="Abreu I."/>
            <person name="Carrasquinho I."/>
            <person name="Faro C."/>
            <person name="Guimaraes J.B."/>
            <person name="Mendonca D."/>
            <person name="Nobrega F."/>
            <person name="Rodrigues L."/>
            <person name="Saibo N.J.M."/>
            <person name="Varela M.C."/>
            <person name="Egas C."/>
            <person name="Matos J."/>
            <person name="Miguel C.M."/>
            <person name="Oliveira M.M."/>
            <person name="Ricardo C.P."/>
            <person name="Goncalves S."/>
        </authorList>
    </citation>
    <scope>NUCLEOTIDE SEQUENCE [LARGE SCALE GENOMIC DNA]</scope>
    <source>
        <strain evidence="2">cv. HL8</strain>
    </source>
</reference>
<protein>
    <submittedName>
        <fullName evidence="1">Delta-1-pyrroline-5-carboxylate synthase</fullName>
    </submittedName>
</protein>
<dbReference type="Proteomes" id="UP000237347">
    <property type="component" value="Unassembled WGS sequence"/>
</dbReference>
<evidence type="ECO:0000313" key="2">
    <source>
        <dbReference type="Proteomes" id="UP000237347"/>
    </source>
</evidence>
<accession>A0AAW0L084</accession>
<proteinExistence type="predicted"/>
<keyword evidence="2" id="KW-1185">Reference proteome</keyword>
<gene>
    <name evidence="1" type="primary">P5CS_0</name>
    <name evidence="1" type="ORF">CFP56_010341</name>
</gene>
<dbReference type="AlphaFoldDB" id="A0AAW0L084"/>
<organism evidence="1 2">
    <name type="scientific">Quercus suber</name>
    <name type="common">Cork oak</name>
    <dbReference type="NCBI Taxonomy" id="58331"/>
    <lineage>
        <taxon>Eukaryota</taxon>
        <taxon>Viridiplantae</taxon>
        <taxon>Streptophyta</taxon>
        <taxon>Embryophyta</taxon>
        <taxon>Tracheophyta</taxon>
        <taxon>Spermatophyta</taxon>
        <taxon>Magnoliopsida</taxon>
        <taxon>eudicotyledons</taxon>
        <taxon>Gunneridae</taxon>
        <taxon>Pentapetalae</taxon>
        <taxon>rosids</taxon>
        <taxon>fabids</taxon>
        <taxon>Fagales</taxon>
        <taxon>Fagaceae</taxon>
        <taxon>Quercus</taxon>
    </lineage>
</organism>